<feature type="region of interest" description="Disordered" evidence="8">
    <location>
        <begin position="311"/>
        <end position="347"/>
    </location>
</feature>
<dbReference type="Pfam" id="PF13894">
    <property type="entry name" value="zf-C2H2_4"/>
    <property type="match status" value="1"/>
</dbReference>
<dbReference type="Gene3D" id="3.30.160.60">
    <property type="entry name" value="Classic Zinc Finger"/>
    <property type="match status" value="6"/>
</dbReference>
<feature type="compositionally biased region" description="Basic residues" evidence="8">
    <location>
        <begin position="312"/>
        <end position="338"/>
    </location>
</feature>
<keyword evidence="6" id="KW-0539">Nucleus</keyword>
<evidence type="ECO:0000313" key="11">
    <source>
        <dbReference type="Proteomes" id="UP000198287"/>
    </source>
</evidence>
<dbReference type="OrthoDB" id="8117402at2759"/>
<name>A0A226D6W8_FOLCA</name>
<gene>
    <name evidence="10" type="ORF">Fcan01_24281</name>
</gene>
<evidence type="ECO:0000313" key="10">
    <source>
        <dbReference type="EMBL" id="OXA40860.1"/>
    </source>
</evidence>
<feature type="domain" description="C2H2-type" evidence="9">
    <location>
        <begin position="278"/>
        <end position="301"/>
    </location>
</feature>
<evidence type="ECO:0000259" key="9">
    <source>
        <dbReference type="PROSITE" id="PS50157"/>
    </source>
</evidence>
<feature type="domain" description="C2H2-type" evidence="9">
    <location>
        <begin position="64"/>
        <end position="91"/>
    </location>
</feature>
<dbReference type="PANTHER" id="PTHR24394:SF44">
    <property type="entry name" value="ZINC FINGER PROTEIN 271-LIKE"/>
    <property type="match status" value="1"/>
</dbReference>
<dbReference type="GO" id="GO:0008270">
    <property type="term" value="F:zinc ion binding"/>
    <property type="evidence" value="ECO:0007669"/>
    <property type="project" value="UniProtKB-KW"/>
</dbReference>
<dbReference type="FunFam" id="3.30.160.60:FF:000145">
    <property type="entry name" value="Zinc finger protein 574"/>
    <property type="match status" value="1"/>
</dbReference>
<protein>
    <submittedName>
        <fullName evidence="10">Zinc finger protein 99</fullName>
    </submittedName>
</protein>
<dbReference type="EMBL" id="LNIX01000031">
    <property type="protein sequence ID" value="OXA40860.1"/>
    <property type="molecule type" value="Genomic_DNA"/>
</dbReference>
<keyword evidence="4 7" id="KW-0863">Zinc-finger</keyword>
<dbReference type="PROSITE" id="PS00028">
    <property type="entry name" value="ZINC_FINGER_C2H2_1"/>
    <property type="match status" value="7"/>
</dbReference>
<dbReference type="Pfam" id="PF13912">
    <property type="entry name" value="zf-C2H2_6"/>
    <property type="match status" value="1"/>
</dbReference>
<comment type="caution">
    <text evidence="10">The sequence shown here is derived from an EMBL/GenBank/DDBJ whole genome shotgun (WGS) entry which is preliminary data.</text>
</comment>
<dbReference type="SUPFAM" id="SSF57667">
    <property type="entry name" value="beta-beta-alpha zinc fingers"/>
    <property type="match status" value="5"/>
</dbReference>
<dbReference type="PANTHER" id="PTHR24394">
    <property type="entry name" value="ZINC FINGER PROTEIN"/>
    <property type="match status" value="1"/>
</dbReference>
<keyword evidence="11" id="KW-1185">Reference proteome</keyword>
<organism evidence="10 11">
    <name type="scientific">Folsomia candida</name>
    <name type="common">Springtail</name>
    <dbReference type="NCBI Taxonomy" id="158441"/>
    <lineage>
        <taxon>Eukaryota</taxon>
        <taxon>Metazoa</taxon>
        <taxon>Ecdysozoa</taxon>
        <taxon>Arthropoda</taxon>
        <taxon>Hexapoda</taxon>
        <taxon>Collembola</taxon>
        <taxon>Entomobryomorpha</taxon>
        <taxon>Isotomoidea</taxon>
        <taxon>Isotomidae</taxon>
        <taxon>Proisotominae</taxon>
        <taxon>Folsomia</taxon>
    </lineage>
</organism>
<dbReference type="Pfam" id="PF00096">
    <property type="entry name" value="zf-C2H2"/>
    <property type="match status" value="4"/>
</dbReference>
<dbReference type="InterPro" id="IPR013087">
    <property type="entry name" value="Znf_C2H2_type"/>
</dbReference>
<dbReference type="GO" id="GO:0005634">
    <property type="term" value="C:nucleus"/>
    <property type="evidence" value="ECO:0007669"/>
    <property type="project" value="UniProtKB-SubCell"/>
</dbReference>
<feature type="domain" description="C2H2-type" evidence="9">
    <location>
        <begin position="8"/>
        <end position="35"/>
    </location>
</feature>
<comment type="subcellular location">
    <subcellularLocation>
        <location evidence="1">Nucleus</location>
    </subcellularLocation>
</comment>
<evidence type="ECO:0000256" key="4">
    <source>
        <dbReference type="ARBA" id="ARBA00022771"/>
    </source>
</evidence>
<evidence type="ECO:0000256" key="2">
    <source>
        <dbReference type="ARBA" id="ARBA00022723"/>
    </source>
</evidence>
<accession>A0A226D6W8</accession>
<keyword evidence="2" id="KW-0479">Metal-binding</keyword>
<proteinExistence type="predicted"/>
<dbReference type="Proteomes" id="UP000198287">
    <property type="component" value="Unassembled WGS sequence"/>
</dbReference>
<dbReference type="InterPro" id="IPR036236">
    <property type="entry name" value="Znf_C2H2_sf"/>
</dbReference>
<evidence type="ECO:0000256" key="3">
    <source>
        <dbReference type="ARBA" id="ARBA00022737"/>
    </source>
</evidence>
<dbReference type="STRING" id="158441.A0A226D6W8"/>
<feature type="domain" description="C2H2-type" evidence="9">
    <location>
        <begin position="177"/>
        <end position="205"/>
    </location>
</feature>
<feature type="domain" description="C2H2-type" evidence="9">
    <location>
        <begin position="145"/>
        <end position="169"/>
    </location>
</feature>
<keyword evidence="3" id="KW-0677">Repeat</keyword>
<reference evidence="10 11" key="1">
    <citation type="submission" date="2015-12" db="EMBL/GenBank/DDBJ databases">
        <title>The genome of Folsomia candida.</title>
        <authorList>
            <person name="Faddeeva A."/>
            <person name="Derks M.F."/>
            <person name="Anvar Y."/>
            <person name="Smit S."/>
            <person name="Van Straalen N."/>
            <person name="Roelofs D."/>
        </authorList>
    </citation>
    <scope>NUCLEOTIDE SEQUENCE [LARGE SCALE GENOMIC DNA]</scope>
    <source>
        <strain evidence="10 11">VU population</strain>
        <tissue evidence="10">Whole body</tissue>
    </source>
</reference>
<dbReference type="AlphaFoldDB" id="A0A226D6W8"/>
<feature type="domain" description="C2H2-type" evidence="9">
    <location>
        <begin position="115"/>
        <end position="144"/>
    </location>
</feature>
<feature type="domain" description="C2H2-type" evidence="9">
    <location>
        <begin position="208"/>
        <end position="236"/>
    </location>
</feature>
<dbReference type="GO" id="GO:0000981">
    <property type="term" value="F:DNA-binding transcription factor activity, RNA polymerase II-specific"/>
    <property type="evidence" value="ECO:0007669"/>
    <property type="project" value="TreeGrafter"/>
</dbReference>
<dbReference type="PROSITE" id="PS50157">
    <property type="entry name" value="ZINC_FINGER_C2H2_2"/>
    <property type="match status" value="7"/>
</dbReference>
<evidence type="ECO:0000256" key="8">
    <source>
        <dbReference type="SAM" id="MobiDB-lite"/>
    </source>
</evidence>
<evidence type="ECO:0000256" key="7">
    <source>
        <dbReference type="PROSITE-ProRule" id="PRU00042"/>
    </source>
</evidence>
<sequence length="347" mass="39396">MHATTKEHVCHVCGKEFSREGFLKKHLRIHDDSSRPGCDLCGAKFACTNSVQAHKVKEHGADPCICDECGETFTTLRGLNFHKWRHMGLRPHKCEFSVEFENGANRTIHHNTIHYPSGGMTCDATFIRKGELKSHLKSHSLQRPFPCPHCDKAFKHSHKLRDHLNRLHTPGYVRKLRKCPHCEKSFRGRATLKRHLIRAHGQGGPFPFPCDQCGKGFVFSAELALHLKRVHTVDASARRRKRVQRARRAATPKIRKKVTKALQSIRDKFLAAGGELSFICEHCGKGYMAKASLQRHLKKVHGVLGARQIATKFKRGRSSVQRRKGRRTKKKEGKKNSKRGTVPEGDP</sequence>
<evidence type="ECO:0000256" key="1">
    <source>
        <dbReference type="ARBA" id="ARBA00004123"/>
    </source>
</evidence>
<dbReference type="FunFam" id="3.30.160.60:FF:000446">
    <property type="entry name" value="Zinc finger protein"/>
    <property type="match status" value="1"/>
</dbReference>
<evidence type="ECO:0000256" key="6">
    <source>
        <dbReference type="ARBA" id="ARBA00023242"/>
    </source>
</evidence>
<keyword evidence="5" id="KW-0862">Zinc</keyword>
<evidence type="ECO:0000256" key="5">
    <source>
        <dbReference type="ARBA" id="ARBA00022833"/>
    </source>
</evidence>
<dbReference type="SMART" id="SM00355">
    <property type="entry name" value="ZnF_C2H2"/>
    <property type="match status" value="9"/>
</dbReference>